<sequence>MSTGQILGGGLGAVIGGILAAPTGGLSIAGGAALGFQTGMAVGGYLDPPKGPTVYGPRLGDKSVQTSTYGTILTRYYGTISAHGNATWLENGELKETVRKKKQGGKGGGSVSKVETYTYSATFFLSLGEGEIAGIRRMWCQDKLIYNAGSDDLETIIASNQAATGWKLYRGTDDQLPDPRYEADVGVGNAPAYRGEAYIAFYDFQLADFGNSLQGAQFKVEVVATGSHAPFQLINEQTYPNQGFSLVNGFSYDADNTVKVLTGPAGTLTGLSVTVHELFAAGNTLSRTLSGVSYPEAVQAVQVQGDLAPLLKNNSGYSAAGVFYPSTVSGDYFIKEGADLWMLAPIYPLIVRLFPGAPGMSIAAQAGEYGLAKLGGYLYALKPGQLREIDAATLVVQRTIPMALTLPGSGGVNSRFFAGDGALWHVMAAGGAGESHLYKLTADFTDVEFIYELPHPAVAVTSTYSHAVANHVYTRAYLGTDGAFHVEQFQLDPFSAELVPLADIVEQEIALSSLLTAADVDTSLLTAQVRGYRVSGGSIRSALEPPQGTWPFDMIQSGYVLKPVPRGQASVMIIPWQDLGASDGDAPGDLLQESREMDSQLPARTSIKYLDAAREYAIAEQSVSRDNTPAINRVDRELPIVLTADEAAGVADVLQNLAWLERSEYAFSLPPIYLALEPADVVTIVAPWATFELRLTEINYAPSGRLECKGRPNRAALYTSTAKGGEGVPPSGTIPLAGPTLWLPLDIPVVDETIQDTPGFGSLAVGYNPGWPGAVVFRSIDGGQTWSELQGYTGIPSVGYARGTLPASACALIDQRSLVVDLIAGELESITRDQMLAGQNYAAYGIDGRWEIVRFQNATLQADGSYLLSHFVRGDRGTEWATGLHQAGDFFVLLDDPDNVFVDMAVGSIGVPATYRGVTSGASIDSASDVPFTYQGVNLECLSPVYARGSRDGSGNFSGAFTRRSRLSSSWWTNGVEAPLGETTQAYEVDVMSGSTVKRTITASTPSFDYSAANQTADFGSPQAAITFRIYQMSSVVGRGYPLEVTL</sequence>
<feature type="domain" description="Rcc01698-like C-terminal" evidence="2">
    <location>
        <begin position="798"/>
        <end position="892"/>
    </location>
</feature>
<dbReference type="RefSeq" id="WP_271471626.1">
    <property type="nucleotide sequence ID" value="NZ_JANEWF010000024.1"/>
</dbReference>
<keyword evidence="4" id="KW-1185">Reference proteome</keyword>
<dbReference type="InterPro" id="IPR056490">
    <property type="entry name" value="Rcc01698_C"/>
</dbReference>
<gene>
    <name evidence="3" type="ORF">NNO07_19060</name>
</gene>
<dbReference type="Pfam" id="PF23666">
    <property type="entry name" value="Rcc01698_C"/>
    <property type="match status" value="1"/>
</dbReference>
<evidence type="ECO:0000313" key="4">
    <source>
        <dbReference type="Proteomes" id="UP001211689"/>
    </source>
</evidence>
<accession>A0ABT4Y8H5</accession>
<organism evidence="3 4">
    <name type="scientific">Metapseudomonas resinovorans</name>
    <name type="common">Pseudomonas resinovorans</name>
    <dbReference type="NCBI Taxonomy" id="53412"/>
    <lineage>
        <taxon>Bacteria</taxon>
        <taxon>Pseudomonadati</taxon>
        <taxon>Pseudomonadota</taxon>
        <taxon>Gammaproteobacteria</taxon>
        <taxon>Pseudomonadales</taxon>
        <taxon>Pseudomonadaceae</taxon>
        <taxon>Metapseudomonas</taxon>
    </lineage>
</organism>
<dbReference type="InterPro" id="IPR032876">
    <property type="entry name" value="J_dom"/>
</dbReference>
<evidence type="ECO:0000259" key="2">
    <source>
        <dbReference type="Pfam" id="PF23666"/>
    </source>
</evidence>
<proteinExistence type="predicted"/>
<feature type="domain" description="Tip attachment protein J" evidence="1">
    <location>
        <begin position="537"/>
        <end position="699"/>
    </location>
</feature>
<dbReference type="EMBL" id="JANEWF010000024">
    <property type="protein sequence ID" value="MDA8485172.1"/>
    <property type="molecule type" value="Genomic_DNA"/>
</dbReference>
<dbReference type="Proteomes" id="UP001211689">
    <property type="component" value="Unassembled WGS sequence"/>
</dbReference>
<protein>
    <submittedName>
        <fullName evidence="3">Phage tail protein</fullName>
    </submittedName>
</protein>
<reference evidence="3 4" key="1">
    <citation type="submission" date="2022-07" db="EMBL/GenBank/DDBJ databases">
        <title>Genome Analysis of Selected Gammaproteobacteria from Nigerian Food snails.</title>
        <authorList>
            <person name="Okafor A.C."/>
        </authorList>
    </citation>
    <scope>NUCLEOTIDE SEQUENCE [LARGE SCALE GENOMIC DNA]</scope>
    <source>
        <strain evidence="3 4">Awg 2</strain>
    </source>
</reference>
<evidence type="ECO:0000313" key="3">
    <source>
        <dbReference type="EMBL" id="MDA8485172.1"/>
    </source>
</evidence>
<comment type="caution">
    <text evidence="3">The sequence shown here is derived from an EMBL/GenBank/DDBJ whole genome shotgun (WGS) entry which is preliminary data.</text>
</comment>
<dbReference type="Pfam" id="PF13550">
    <property type="entry name" value="Phage-tail_3"/>
    <property type="match status" value="1"/>
</dbReference>
<dbReference type="SUPFAM" id="SSF110296">
    <property type="entry name" value="Oligoxyloglucan reducing end-specific cellobiohydrolase"/>
    <property type="match status" value="1"/>
</dbReference>
<evidence type="ECO:0000259" key="1">
    <source>
        <dbReference type="Pfam" id="PF13550"/>
    </source>
</evidence>
<name>A0ABT4Y8H5_METRE</name>